<sequence length="247" mass="26525">MVKLGALAFGLLTLATQVCAQKTVKIMPFGASIVSRCWRANLQAKLKNAKITNWDFVGSQTGTCGGIGDDQDHEGHPGTLAIDDAKNALLPAWLNTNPPDIMIMLIGTNDVLQKKPTADIIAAYDVLFTQMRAKNANMQIILSNLLPLDPARFPAQAVQGIKDLNTAIASFAPLKSTAKSPVYFVDNFAGFDPVADTDDGEHPLKGSGTEKMAKKFIAVTETAISAVKRAKGIAKRRVGMQERRGSM</sequence>
<dbReference type="InterPro" id="IPR051532">
    <property type="entry name" value="Ester_Hydrolysis_Enzymes"/>
</dbReference>
<protein>
    <recommendedName>
        <fullName evidence="2">SGNH hydrolase-type esterase domain-containing protein</fullName>
    </recommendedName>
</protein>
<keyword evidence="1" id="KW-0732">Signal</keyword>
<gene>
    <name evidence="3" type="ORF">EJ02DRAFT_99179</name>
</gene>
<accession>A0A6A5SY89</accession>
<dbReference type="Gene3D" id="3.40.50.1110">
    <property type="entry name" value="SGNH hydrolase"/>
    <property type="match status" value="1"/>
</dbReference>
<evidence type="ECO:0000313" key="3">
    <source>
        <dbReference type="EMBL" id="KAF1944349.1"/>
    </source>
</evidence>
<feature type="domain" description="SGNH hydrolase-type esterase" evidence="2">
    <location>
        <begin position="74"/>
        <end position="174"/>
    </location>
</feature>
<feature type="chain" id="PRO_5025604851" description="SGNH hydrolase-type esterase domain-containing protein" evidence="1">
    <location>
        <begin position="21"/>
        <end position="247"/>
    </location>
</feature>
<dbReference type="InterPro" id="IPR013830">
    <property type="entry name" value="SGNH_hydro"/>
</dbReference>
<dbReference type="InterPro" id="IPR036514">
    <property type="entry name" value="SGNH_hydro_sf"/>
</dbReference>
<dbReference type="EMBL" id="ML976017">
    <property type="protein sequence ID" value="KAF1944349.1"/>
    <property type="molecule type" value="Genomic_DNA"/>
</dbReference>
<dbReference type="CDD" id="cd01833">
    <property type="entry name" value="XynB_like"/>
    <property type="match status" value="1"/>
</dbReference>
<evidence type="ECO:0000256" key="1">
    <source>
        <dbReference type="SAM" id="SignalP"/>
    </source>
</evidence>
<proteinExistence type="predicted"/>
<name>A0A6A5SY89_9PLEO</name>
<dbReference type="PANTHER" id="PTHR30383:SF2">
    <property type="entry name" value="CELLULOSE-BINDING PROTEIN"/>
    <property type="match status" value="1"/>
</dbReference>
<evidence type="ECO:0000259" key="2">
    <source>
        <dbReference type="Pfam" id="PF13472"/>
    </source>
</evidence>
<dbReference type="OrthoDB" id="2119228at2759"/>
<dbReference type="PANTHER" id="PTHR30383">
    <property type="entry name" value="THIOESTERASE 1/PROTEASE 1/LYSOPHOSPHOLIPASE L1"/>
    <property type="match status" value="1"/>
</dbReference>
<evidence type="ECO:0000313" key="4">
    <source>
        <dbReference type="Proteomes" id="UP000800038"/>
    </source>
</evidence>
<organism evidence="3 4">
    <name type="scientific">Clathrospora elynae</name>
    <dbReference type="NCBI Taxonomy" id="706981"/>
    <lineage>
        <taxon>Eukaryota</taxon>
        <taxon>Fungi</taxon>
        <taxon>Dikarya</taxon>
        <taxon>Ascomycota</taxon>
        <taxon>Pezizomycotina</taxon>
        <taxon>Dothideomycetes</taxon>
        <taxon>Pleosporomycetidae</taxon>
        <taxon>Pleosporales</taxon>
        <taxon>Diademaceae</taxon>
        <taxon>Clathrospora</taxon>
    </lineage>
</organism>
<dbReference type="GO" id="GO:0004622">
    <property type="term" value="F:phosphatidylcholine lysophospholipase activity"/>
    <property type="evidence" value="ECO:0007669"/>
    <property type="project" value="TreeGrafter"/>
</dbReference>
<dbReference type="AlphaFoldDB" id="A0A6A5SY89"/>
<dbReference type="Proteomes" id="UP000800038">
    <property type="component" value="Unassembled WGS sequence"/>
</dbReference>
<dbReference type="SUPFAM" id="SSF52266">
    <property type="entry name" value="SGNH hydrolase"/>
    <property type="match status" value="1"/>
</dbReference>
<feature type="signal peptide" evidence="1">
    <location>
        <begin position="1"/>
        <end position="20"/>
    </location>
</feature>
<dbReference type="Pfam" id="PF13472">
    <property type="entry name" value="Lipase_GDSL_2"/>
    <property type="match status" value="1"/>
</dbReference>
<keyword evidence="4" id="KW-1185">Reference proteome</keyword>
<reference evidence="3" key="1">
    <citation type="journal article" date="2020" name="Stud. Mycol.">
        <title>101 Dothideomycetes genomes: a test case for predicting lifestyles and emergence of pathogens.</title>
        <authorList>
            <person name="Haridas S."/>
            <person name="Albert R."/>
            <person name="Binder M."/>
            <person name="Bloem J."/>
            <person name="Labutti K."/>
            <person name="Salamov A."/>
            <person name="Andreopoulos B."/>
            <person name="Baker S."/>
            <person name="Barry K."/>
            <person name="Bills G."/>
            <person name="Bluhm B."/>
            <person name="Cannon C."/>
            <person name="Castanera R."/>
            <person name="Culley D."/>
            <person name="Daum C."/>
            <person name="Ezra D."/>
            <person name="Gonzalez J."/>
            <person name="Henrissat B."/>
            <person name="Kuo A."/>
            <person name="Liang C."/>
            <person name="Lipzen A."/>
            <person name="Lutzoni F."/>
            <person name="Magnuson J."/>
            <person name="Mondo S."/>
            <person name="Nolan M."/>
            <person name="Ohm R."/>
            <person name="Pangilinan J."/>
            <person name="Park H.-J."/>
            <person name="Ramirez L."/>
            <person name="Alfaro M."/>
            <person name="Sun H."/>
            <person name="Tritt A."/>
            <person name="Yoshinaga Y."/>
            <person name="Zwiers L.-H."/>
            <person name="Turgeon B."/>
            <person name="Goodwin S."/>
            <person name="Spatafora J."/>
            <person name="Crous P."/>
            <person name="Grigoriev I."/>
        </authorList>
    </citation>
    <scope>NUCLEOTIDE SEQUENCE</scope>
    <source>
        <strain evidence="3">CBS 161.51</strain>
    </source>
</reference>